<accession>A0A931I4K4</accession>
<dbReference type="PIRSF" id="PIRSF036979">
    <property type="entry name" value="Arginase"/>
    <property type="match status" value="1"/>
</dbReference>
<dbReference type="NCBIfam" id="TIGR01230">
    <property type="entry name" value="agmatinase"/>
    <property type="match status" value="1"/>
</dbReference>
<feature type="binding site" evidence="4">
    <location>
        <position position="238"/>
    </location>
    <ligand>
        <name>Mn(2+)</name>
        <dbReference type="ChEBI" id="CHEBI:29035"/>
        <label>1</label>
    </ligand>
</feature>
<proteinExistence type="inferred from homology"/>
<dbReference type="InterPro" id="IPR006035">
    <property type="entry name" value="Ureohydrolase"/>
</dbReference>
<dbReference type="Proteomes" id="UP000631694">
    <property type="component" value="Unassembled WGS sequence"/>
</dbReference>
<sequence length="327" mass="35510">MPRILPGDQAIDPASPYGTETEMPFSGVRSFLRRRYTRDLAGADYAVMGIPYDLSTSGRPGARLGPEAVRRASSLMSWGEVWPWDFDPFDRLAVVDIGDVFYRRGQPDEMLKAAEAQARFVLDAGCRLVTIGGDHLVTLPLLRAHAAVHGPLALIQFDAHRDTAKSHFLDHGTFVHHAMQEGLIDPARSIQIGIRTWYTHDDPITVLYRPDVRRLGATGVTEEIRRVVGAGPAYLTFDIDCVDPAFAPGTGTPVVDGLTPPEVFDVIRALGSLDIRGMDLVEVSPPFDAGEVTSLFAAAVILEHFCAVAAGRPDRRHAAHGPAEGGD</sequence>
<evidence type="ECO:0000256" key="2">
    <source>
        <dbReference type="ARBA" id="ARBA00022723"/>
    </source>
</evidence>
<dbReference type="NCBIfam" id="NF002564">
    <property type="entry name" value="PRK02190.1"/>
    <property type="match status" value="1"/>
</dbReference>
<dbReference type="GO" id="GO:0008783">
    <property type="term" value="F:agmatinase activity"/>
    <property type="evidence" value="ECO:0007669"/>
    <property type="project" value="UniProtKB-EC"/>
</dbReference>
<evidence type="ECO:0000256" key="3">
    <source>
        <dbReference type="ARBA" id="ARBA00022801"/>
    </source>
</evidence>
<keyword evidence="8" id="KW-1185">Reference proteome</keyword>
<comment type="caution">
    <text evidence="7">The sequence shown here is derived from an EMBL/GenBank/DDBJ whole genome shotgun (WGS) entry which is preliminary data.</text>
</comment>
<dbReference type="AlphaFoldDB" id="A0A931I4K4"/>
<dbReference type="PANTHER" id="PTHR11358:SF26">
    <property type="entry name" value="GUANIDINO ACID HYDROLASE, MITOCHONDRIAL"/>
    <property type="match status" value="1"/>
</dbReference>
<dbReference type="CDD" id="cd11592">
    <property type="entry name" value="Agmatinase_PAH"/>
    <property type="match status" value="1"/>
</dbReference>
<comment type="cofactor">
    <cofactor evidence="4">
        <name>Mn(2+)</name>
        <dbReference type="ChEBI" id="CHEBI:29035"/>
    </cofactor>
    <text evidence="4">Binds 2 manganese ions per subunit.</text>
</comment>
<organism evidence="7 8">
    <name type="scientific">Methylobrevis albus</name>
    <dbReference type="NCBI Taxonomy" id="2793297"/>
    <lineage>
        <taxon>Bacteria</taxon>
        <taxon>Pseudomonadati</taxon>
        <taxon>Pseudomonadota</taxon>
        <taxon>Alphaproteobacteria</taxon>
        <taxon>Hyphomicrobiales</taxon>
        <taxon>Pleomorphomonadaceae</taxon>
        <taxon>Methylobrevis</taxon>
    </lineage>
</organism>
<dbReference type="SUPFAM" id="SSF52768">
    <property type="entry name" value="Arginase/deacetylase"/>
    <property type="match status" value="1"/>
</dbReference>
<evidence type="ECO:0000256" key="5">
    <source>
        <dbReference type="RuleBase" id="RU003684"/>
    </source>
</evidence>
<dbReference type="GO" id="GO:0033389">
    <property type="term" value="P:putrescine biosynthetic process from arginine, via agmatine"/>
    <property type="evidence" value="ECO:0007669"/>
    <property type="project" value="TreeGrafter"/>
</dbReference>
<feature type="binding site" evidence="4">
    <location>
        <position position="160"/>
    </location>
    <ligand>
        <name>Mn(2+)</name>
        <dbReference type="ChEBI" id="CHEBI:29035"/>
        <label>1</label>
    </ligand>
</feature>
<feature type="region of interest" description="Disordered" evidence="6">
    <location>
        <begin position="1"/>
        <end position="21"/>
    </location>
</feature>
<evidence type="ECO:0000313" key="8">
    <source>
        <dbReference type="Proteomes" id="UP000631694"/>
    </source>
</evidence>
<comment type="similarity">
    <text evidence="1">Belongs to the arginase family. Agmatinase subfamily.</text>
</comment>
<dbReference type="PANTHER" id="PTHR11358">
    <property type="entry name" value="ARGINASE/AGMATINASE"/>
    <property type="match status" value="1"/>
</dbReference>
<dbReference type="InterPro" id="IPR005925">
    <property type="entry name" value="Agmatinase-rel"/>
</dbReference>
<protein>
    <submittedName>
        <fullName evidence="7">Agmatinase</fullName>
        <ecNumber evidence="7">3.5.3.11</ecNumber>
    </submittedName>
</protein>
<dbReference type="RefSeq" id="WP_197311846.1">
    <property type="nucleotide sequence ID" value="NZ_JADZLT010000051.1"/>
</dbReference>
<feature type="binding site" evidence="4">
    <location>
        <position position="135"/>
    </location>
    <ligand>
        <name>Mn(2+)</name>
        <dbReference type="ChEBI" id="CHEBI:29035"/>
        <label>1</label>
    </ligand>
</feature>
<keyword evidence="3 5" id="KW-0378">Hydrolase</keyword>
<dbReference type="EMBL" id="JADZLT010000051">
    <property type="protein sequence ID" value="MBH0238761.1"/>
    <property type="molecule type" value="Genomic_DNA"/>
</dbReference>
<dbReference type="Gene3D" id="3.40.800.10">
    <property type="entry name" value="Ureohydrolase domain"/>
    <property type="match status" value="1"/>
</dbReference>
<dbReference type="PROSITE" id="PS51409">
    <property type="entry name" value="ARGINASE_2"/>
    <property type="match status" value="1"/>
</dbReference>
<dbReference type="Pfam" id="PF00491">
    <property type="entry name" value="Arginase"/>
    <property type="match status" value="1"/>
</dbReference>
<dbReference type="EC" id="3.5.3.11" evidence="7"/>
<keyword evidence="4" id="KW-0464">Manganese</keyword>
<evidence type="ECO:0000256" key="6">
    <source>
        <dbReference type="SAM" id="MobiDB-lite"/>
    </source>
</evidence>
<evidence type="ECO:0000256" key="4">
    <source>
        <dbReference type="PIRSR" id="PIRSR036979-1"/>
    </source>
</evidence>
<dbReference type="GO" id="GO:0046872">
    <property type="term" value="F:metal ion binding"/>
    <property type="evidence" value="ECO:0007669"/>
    <property type="project" value="UniProtKB-KW"/>
</dbReference>
<evidence type="ECO:0000313" key="7">
    <source>
        <dbReference type="EMBL" id="MBH0238761.1"/>
    </source>
</evidence>
<dbReference type="PROSITE" id="PS01053">
    <property type="entry name" value="ARGINASE_1"/>
    <property type="match status" value="1"/>
</dbReference>
<feature type="binding site" evidence="4">
    <location>
        <position position="162"/>
    </location>
    <ligand>
        <name>Mn(2+)</name>
        <dbReference type="ChEBI" id="CHEBI:29035"/>
        <label>1</label>
    </ligand>
</feature>
<feature type="binding site" evidence="4">
    <location>
        <position position="158"/>
    </location>
    <ligand>
        <name>Mn(2+)</name>
        <dbReference type="ChEBI" id="CHEBI:29035"/>
        <label>1</label>
    </ligand>
</feature>
<dbReference type="InterPro" id="IPR023696">
    <property type="entry name" value="Ureohydrolase_dom_sf"/>
</dbReference>
<feature type="binding site" evidence="4">
    <location>
        <position position="240"/>
    </location>
    <ligand>
        <name>Mn(2+)</name>
        <dbReference type="ChEBI" id="CHEBI:29035"/>
        <label>1</label>
    </ligand>
</feature>
<dbReference type="InterPro" id="IPR020855">
    <property type="entry name" value="Ureohydrolase_Mn_BS"/>
</dbReference>
<name>A0A931I4K4_9HYPH</name>
<evidence type="ECO:0000256" key="1">
    <source>
        <dbReference type="ARBA" id="ARBA00009227"/>
    </source>
</evidence>
<keyword evidence="2 4" id="KW-0479">Metal-binding</keyword>
<gene>
    <name evidence="7" type="primary">speB</name>
    <name evidence="7" type="ORF">I5731_13070</name>
</gene>
<reference evidence="7" key="1">
    <citation type="submission" date="2020-12" db="EMBL/GenBank/DDBJ databases">
        <title>Methylobrevis albus sp. nov., isolated from fresh water lack sediment.</title>
        <authorList>
            <person name="Zou Q."/>
        </authorList>
    </citation>
    <scope>NUCLEOTIDE SEQUENCE</scope>
    <source>
        <strain evidence="7">L22</strain>
    </source>
</reference>